<evidence type="ECO:0000313" key="2">
    <source>
        <dbReference type="EnsemblMetazoa" id="MESCA009596-PA"/>
    </source>
</evidence>
<feature type="compositionally biased region" description="Basic residues" evidence="1">
    <location>
        <begin position="1"/>
        <end position="15"/>
    </location>
</feature>
<name>T1H0C1_MEGSC</name>
<dbReference type="AlphaFoldDB" id="T1H0C1"/>
<sequence>MDFYGRNKHRSHKTGRGCFAAGRSTENG</sequence>
<feature type="region of interest" description="Disordered" evidence="1">
    <location>
        <begin position="1"/>
        <end position="28"/>
    </location>
</feature>
<dbReference type="EMBL" id="CAQQ02160707">
    <property type="status" value="NOT_ANNOTATED_CDS"/>
    <property type="molecule type" value="Genomic_DNA"/>
</dbReference>
<dbReference type="EMBL" id="CAQQ02160706">
    <property type="status" value="NOT_ANNOTATED_CDS"/>
    <property type="molecule type" value="Genomic_DNA"/>
</dbReference>
<accession>T1H0C1</accession>
<reference evidence="2" key="2">
    <citation type="submission" date="2015-06" db="UniProtKB">
        <authorList>
            <consortium name="EnsemblMetazoa"/>
        </authorList>
    </citation>
    <scope>IDENTIFICATION</scope>
</reference>
<organism evidence="2 3">
    <name type="scientific">Megaselia scalaris</name>
    <name type="common">Humpbacked fly</name>
    <name type="synonym">Phora scalaris</name>
    <dbReference type="NCBI Taxonomy" id="36166"/>
    <lineage>
        <taxon>Eukaryota</taxon>
        <taxon>Metazoa</taxon>
        <taxon>Ecdysozoa</taxon>
        <taxon>Arthropoda</taxon>
        <taxon>Hexapoda</taxon>
        <taxon>Insecta</taxon>
        <taxon>Pterygota</taxon>
        <taxon>Neoptera</taxon>
        <taxon>Endopterygota</taxon>
        <taxon>Diptera</taxon>
        <taxon>Brachycera</taxon>
        <taxon>Muscomorpha</taxon>
        <taxon>Platypezoidea</taxon>
        <taxon>Phoridae</taxon>
        <taxon>Megaseliini</taxon>
        <taxon>Megaselia</taxon>
    </lineage>
</organism>
<evidence type="ECO:0000256" key="1">
    <source>
        <dbReference type="SAM" id="MobiDB-lite"/>
    </source>
</evidence>
<dbReference type="EnsemblMetazoa" id="MESCA009596-RA">
    <property type="protein sequence ID" value="MESCA009596-PA"/>
    <property type="gene ID" value="MESCA009596"/>
</dbReference>
<proteinExistence type="predicted"/>
<dbReference type="EMBL" id="CAQQ02160708">
    <property type="status" value="NOT_ANNOTATED_CDS"/>
    <property type="molecule type" value="Genomic_DNA"/>
</dbReference>
<evidence type="ECO:0000313" key="3">
    <source>
        <dbReference type="Proteomes" id="UP000015102"/>
    </source>
</evidence>
<protein>
    <submittedName>
        <fullName evidence="2">Uncharacterized protein</fullName>
    </submittedName>
</protein>
<dbReference type="Proteomes" id="UP000015102">
    <property type="component" value="Unassembled WGS sequence"/>
</dbReference>
<keyword evidence="3" id="KW-1185">Reference proteome</keyword>
<dbReference type="HOGENOM" id="CLU_3413313_0_0_1"/>
<reference evidence="3" key="1">
    <citation type="submission" date="2013-02" db="EMBL/GenBank/DDBJ databases">
        <authorList>
            <person name="Hughes D."/>
        </authorList>
    </citation>
    <scope>NUCLEOTIDE SEQUENCE</scope>
    <source>
        <strain>Durham</strain>
        <strain evidence="3">NC isolate 2 -- Noor lab</strain>
    </source>
</reference>